<dbReference type="RefSeq" id="WP_098192701.1">
    <property type="nucleotide sequence ID" value="NZ_CP023777.1"/>
</dbReference>
<dbReference type="Proteomes" id="UP000220133">
    <property type="component" value="Chromosome"/>
</dbReference>
<evidence type="ECO:0000313" key="2">
    <source>
        <dbReference type="Proteomes" id="UP000220133"/>
    </source>
</evidence>
<accession>A0A291QQZ1</accession>
<dbReference type="OrthoDB" id="678170at2"/>
<dbReference type="KEGG" id="cbae:COR50_03500"/>
<protein>
    <submittedName>
        <fullName evidence="1">Uncharacterized protein</fullName>
    </submittedName>
</protein>
<dbReference type="EMBL" id="CP023777">
    <property type="protein sequence ID" value="ATL46313.1"/>
    <property type="molecule type" value="Genomic_DNA"/>
</dbReference>
<keyword evidence="2" id="KW-1185">Reference proteome</keyword>
<organism evidence="1 2">
    <name type="scientific">Chitinophaga caeni</name>
    <dbReference type="NCBI Taxonomy" id="2029983"/>
    <lineage>
        <taxon>Bacteria</taxon>
        <taxon>Pseudomonadati</taxon>
        <taxon>Bacteroidota</taxon>
        <taxon>Chitinophagia</taxon>
        <taxon>Chitinophagales</taxon>
        <taxon>Chitinophagaceae</taxon>
        <taxon>Chitinophaga</taxon>
    </lineage>
</organism>
<evidence type="ECO:0000313" key="1">
    <source>
        <dbReference type="EMBL" id="ATL46313.1"/>
    </source>
</evidence>
<gene>
    <name evidence="1" type="ORF">COR50_03500</name>
</gene>
<name>A0A291QQZ1_9BACT</name>
<proteinExistence type="predicted"/>
<dbReference type="AlphaFoldDB" id="A0A291QQZ1"/>
<sequence length="101" mass="11747">MAIETTGVISEIEFKHLQGNTYLQQFLRTVFNELQLHCDKSISHISITIHGDKTYFSPSEEVRKLQYTNHEKQTEVEFQELKVPDVSMQHLVTVIANRITD</sequence>
<reference evidence="1 2" key="1">
    <citation type="submission" date="2017-10" db="EMBL/GenBank/DDBJ databases">
        <title>Paenichitinophaga pekingensis gen. nov., sp. nov., isolated from activated sludge.</title>
        <authorList>
            <person name="Jin D."/>
            <person name="Kong X."/>
            <person name="Deng Y."/>
            <person name="Bai Z."/>
        </authorList>
    </citation>
    <scope>NUCLEOTIDE SEQUENCE [LARGE SCALE GENOMIC DNA]</scope>
    <source>
        <strain evidence="1 2">13</strain>
    </source>
</reference>